<evidence type="ECO:0000256" key="7">
    <source>
        <dbReference type="SAM" id="MobiDB-lite"/>
    </source>
</evidence>
<evidence type="ECO:0000256" key="3">
    <source>
        <dbReference type="ARBA" id="ARBA00022960"/>
    </source>
</evidence>
<sequence length="158" mass="18161">MNNKQPDIILSAQEILQKDFKKQMRGYDQNEVDEFLDNVIKDYETFNDEISRLKSENERLLTKVDELTKRLNVNNSAQNAAPQTNAATNYDILKRLSNLERHVFGAKLNTNSTVNNSYRTVTPSVNIPKRPTMPNATNTTTTPKSSQSNDFNQDFNRF</sequence>
<gene>
    <name evidence="6 8" type="primary">gpsB</name>
    <name evidence="8" type="ORF">H9901_03605</name>
</gene>
<dbReference type="Proteomes" id="UP000777303">
    <property type="component" value="Unassembled WGS sequence"/>
</dbReference>
<dbReference type="InterPro" id="IPR019933">
    <property type="entry name" value="DivIVA_domain"/>
</dbReference>
<dbReference type="HAMAP" id="MF_02011">
    <property type="entry name" value="GpsB"/>
    <property type="match status" value="1"/>
</dbReference>
<dbReference type="Gene3D" id="6.10.250.660">
    <property type="match status" value="1"/>
</dbReference>
<dbReference type="InterPro" id="IPR011229">
    <property type="entry name" value="Cell_cycle_GpsB"/>
</dbReference>
<keyword evidence="1 6" id="KW-0963">Cytoplasm</keyword>
<comment type="function">
    <text evidence="6">Divisome component that associates with the complex late in its assembly, after the Z-ring is formed, and is dependent on DivIC and PBP2B for its recruitment to the divisome. Together with EzrA, is a key component of the system that regulates PBP1 localization during cell cycle progression. Its main role could be the removal of PBP1 from the cell pole after pole maturation is completed. Also contributes to the recruitment of PBP1 to the division complex. Not essential for septum formation.</text>
</comment>
<evidence type="ECO:0000313" key="9">
    <source>
        <dbReference type="Proteomes" id="UP000777303"/>
    </source>
</evidence>
<dbReference type="GO" id="GO:0005737">
    <property type="term" value="C:cytoplasm"/>
    <property type="evidence" value="ECO:0007669"/>
    <property type="project" value="UniProtKB-SubCell"/>
</dbReference>
<proteinExistence type="inferred from homology"/>
<dbReference type="NCBIfam" id="TIGR03544">
    <property type="entry name" value="DivI1A_domain"/>
    <property type="match status" value="1"/>
</dbReference>
<reference evidence="8" key="1">
    <citation type="journal article" date="2021" name="PeerJ">
        <title>Extensive microbial diversity within the chicken gut microbiome revealed by metagenomics and culture.</title>
        <authorList>
            <person name="Gilroy R."/>
            <person name="Ravi A."/>
            <person name="Getino M."/>
            <person name="Pursley I."/>
            <person name="Horton D.L."/>
            <person name="Alikhan N.F."/>
            <person name="Baker D."/>
            <person name="Gharbi K."/>
            <person name="Hall N."/>
            <person name="Watson M."/>
            <person name="Adriaenssens E.M."/>
            <person name="Foster-Nyarko E."/>
            <person name="Jarju S."/>
            <person name="Secka A."/>
            <person name="Antonio M."/>
            <person name="Oren A."/>
            <person name="Chaudhuri R.R."/>
            <person name="La Ragione R."/>
            <person name="Hildebrand F."/>
            <person name="Pallen M.J."/>
        </authorList>
    </citation>
    <scope>NUCLEOTIDE SEQUENCE</scope>
    <source>
        <strain evidence="8">F6-6636</strain>
    </source>
</reference>
<comment type="similarity">
    <text evidence="6">Belongs to the GpsB family.</text>
</comment>
<comment type="subcellular location">
    <subcellularLocation>
        <location evidence="6">Cytoplasm</location>
    </subcellularLocation>
    <text evidence="6">Shuttles between the lateral wall and the division site in a cell cycle-dependent manner.</text>
</comment>
<comment type="subunit">
    <text evidence="6">Forms polymers through the coiled coil domains. Interacts with PBP1, MreC and EzrA.</text>
</comment>
<feature type="region of interest" description="Disordered" evidence="7">
    <location>
        <begin position="123"/>
        <end position="158"/>
    </location>
</feature>
<protein>
    <recommendedName>
        <fullName evidence="6">Cell cycle protein GpsB</fullName>
    </recommendedName>
    <alternativeName>
        <fullName evidence="6">Guiding PBP1-shuttling protein</fullName>
    </alternativeName>
</protein>
<dbReference type="EMBL" id="JAHLFS010000048">
    <property type="protein sequence ID" value="MBU3851766.1"/>
    <property type="molecule type" value="Genomic_DNA"/>
</dbReference>
<dbReference type="PANTHER" id="PTHR35794">
    <property type="entry name" value="CELL DIVISION PROTEIN DIVIVA"/>
    <property type="match status" value="1"/>
</dbReference>
<dbReference type="GO" id="GO:0008360">
    <property type="term" value="P:regulation of cell shape"/>
    <property type="evidence" value="ECO:0007669"/>
    <property type="project" value="UniProtKB-UniRule"/>
</dbReference>
<evidence type="ECO:0000256" key="2">
    <source>
        <dbReference type="ARBA" id="ARBA00022618"/>
    </source>
</evidence>
<evidence type="ECO:0000256" key="5">
    <source>
        <dbReference type="ARBA" id="ARBA00023306"/>
    </source>
</evidence>
<evidence type="ECO:0000256" key="6">
    <source>
        <dbReference type="HAMAP-Rule" id="MF_02011"/>
    </source>
</evidence>
<evidence type="ECO:0000313" key="8">
    <source>
        <dbReference type="EMBL" id="MBU3851766.1"/>
    </source>
</evidence>
<name>A0A948TJN8_9LACO</name>
<dbReference type="Pfam" id="PF05103">
    <property type="entry name" value="DivIVA"/>
    <property type="match status" value="1"/>
</dbReference>
<accession>A0A948TJN8</accession>
<dbReference type="InterPro" id="IPR007793">
    <property type="entry name" value="DivIVA_fam"/>
</dbReference>
<dbReference type="NCBIfam" id="NF010725">
    <property type="entry name" value="PRK14127.1"/>
    <property type="match status" value="1"/>
</dbReference>
<reference evidence="8" key="2">
    <citation type="submission" date="2021-04" db="EMBL/GenBank/DDBJ databases">
        <authorList>
            <person name="Gilroy R."/>
        </authorList>
    </citation>
    <scope>NUCLEOTIDE SEQUENCE</scope>
    <source>
        <strain evidence="8">F6-6636</strain>
    </source>
</reference>
<keyword evidence="5 6" id="KW-0131">Cell cycle</keyword>
<comment type="caution">
    <text evidence="8">The sequence shown here is derived from an EMBL/GenBank/DDBJ whole genome shotgun (WGS) entry which is preliminary data.</text>
</comment>
<evidence type="ECO:0000256" key="4">
    <source>
        <dbReference type="ARBA" id="ARBA00023054"/>
    </source>
</evidence>
<keyword evidence="3 6" id="KW-0133">Cell shape</keyword>
<feature type="coiled-coil region" evidence="6">
    <location>
        <begin position="36"/>
        <end position="70"/>
    </location>
</feature>
<dbReference type="PANTHER" id="PTHR35794:SF1">
    <property type="entry name" value="CELL CYCLE PROTEIN GPSB"/>
    <property type="match status" value="1"/>
</dbReference>
<evidence type="ECO:0000256" key="1">
    <source>
        <dbReference type="ARBA" id="ARBA00022490"/>
    </source>
</evidence>
<keyword evidence="4 6" id="KW-0175">Coiled coil</keyword>
<keyword evidence="2 6" id="KW-0132">Cell division</keyword>
<dbReference type="GO" id="GO:0051301">
    <property type="term" value="P:cell division"/>
    <property type="evidence" value="ECO:0007669"/>
    <property type="project" value="UniProtKB-UniRule"/>
</dbReference>
<dbReference type="AlphaFoldDB" id="A0A948TJN8"/>
<feature type="compositionally biased region" description="Low complexity" evidence="7">
    <location>
        <begin position="132"/>
        <end position="149"/>
    </location>
</feature>
<organism evidence="8 9">
    <name type="scientific">Candidatus Paralactobacillus gallistercoris</name>
    <dbReference type="NCBI Taxonomy" id="2838724"/>
    <lineage>
        <taxon>Bacteria</taxon>
        <taxon>Bacillati</taxon>
        <taxon>Bacillota</taxon>
        <taxon>Bacilli</taxon>
        <taxon>Lactobacillales</taxon>
        <taxon>Lactobacillaceae</taxon>
        <taxon>Lactobacillus</taxon>
    </lineage>
</organism>